<dbReference type="OrthoDB" id="5569069at2759"/>
<dbReference type="EMBL" id="KZ303535">
    <property type="protein sequence ID" value="PIA13510.1"/>
    <property type="molecule type" value="Genomic_DNA"/>
</dbReference>
<gene>
    <name evidence="2" type="ORF">COEREDRAFT_83434</name>
</gene>
<feature type="region of interest" description="Disordered" evidence="1">
    <location>
        <begin position="22"/>
        <end position="49"/>
    </location>
</feature>
<feature type="region of interest" description="Disordered" evidence="1">
    <location>
        <begin position="72"/>
        <end position="119"/>
    </location>
</feature>
<keyword evidence="3" id="KW-1185">Reference proteome</keyword>
<dbReference type="AlphaFoldDB" id="A0A2G5B3B1"/>
<feature type="compositionally biased region" description="Polar residues" evidence="1">
    <location>
        <begin position="107"/>
        <end position="116"/>
    </location>
</feature>
<sequence length="418" mass="47435">MEQHTESYNNASSTSTMIIEGVVSSTTESNGNASAADTQTPKSPVTQDWLQNSTIPTTTEFDQNCWLVPEEKTQTSSNNSLQEENSESPNNEQLVKITEAEDKETNTENNSDNNRMNPHMEQTVDECTELDTTLKQVYGMLCWLLMDDNVKQWRQNPLAACVQAIKDCPHLENADAERLRNNIKQVDERRQQILKQHGGKAECVPRETRLCSNGPLFVIVDHVLSGNMSDKSRCAIAALIRVHALGDTATSTSSHSTTIDSGQNTYVPNVFAEARTDITSAGWKGIKLTNSCGGPIRRQNINHQSNREPNYLECKQAHRHGITQLPMGKTRQPNYQTLLQRARKLTAPAILQMEEEMQVRREITIRDARLMVDLIAMRRREYEMKELKVREFLRALESGRLDSLEQCEDYIQRLNEEL</sequence>
<protein>
    <submittedName>
        <fullName evidence="2">Uncharacterized protein</fullName>
    </submittedName>
</protein>
<evidence type="ECO:0000313" key="3">
    <source>
        <dbReference type="Proteomes" id="UP000242474"/>
    </source>
</evidence>
<reference evidence="2 3" key="1">
    <citation type="journal article" date="2015" name="Genome Biol. Evol.">
        <title>Phylogenomic analyses indicate that early fungi evolved digesting cell walls of algal ancestors of land plants.</title>
        <authorList>
            <person name="Chang Y."/>
            <person name="Wang S."/>
            <person name="Sekimoto S."/>
            <person name="Aerts A.L."/>
            <person name="Choi C."/>
            <person name="Clum A."/>
            <person name="LaButti K.M."/>
            <person name="Lindquist E.A."/>
            <person name="Yee Ngan C."/>
            <person name="Ohm R.A."/>
            <person name="Salamov A.A."/>
            <person name="Grigoriev I.V."/>
            <person name="Spatafora J.W."/>
            <person name="Berbee M.L."/>
        </authorList>
    </citation>
    <scope>NUCLEOTIDE SEQUENCE [LARGE SCALE GENOMIC DNA]</scope>
    <source>
        <strain evidence="2 3">NRRL 1564</strain>
    </source>
</reference>
<accession>A0A2G5B3B1</accession>
<dbReference type="Proteomes" id="UP000242474">
    <property type="component" value="Unassembled WGS sequence"/>
</dbReference>
<evidence type="ECO:0000256" key="1">
    <source>
        <dbReference type="SAM" id="MobiDB-lite"/>
    </source>
</evidence>
<name>A0A2G5B3B1_COERN</name>
<feature type="compositionally biased region" description="Low complexity" evidence="1">
    <location>
        <begin position="76"/>
        <end position="94"/>
    </location>
</feature>
<evidence type="ECO:0000313" key="2">
    <source>
        <dbReference type="EMBL" id="PIA13510.1"/>
    </source>
</evidence>
<organism evidence="2 3">
    <name type="scientific">Coemansia reversa (strain ATCC 12441 / NRRL 1564)</name>
    <dbReference type="NCBI Taxonomy" id="763665"/>
    <lineage>
        <taxon>Eukaryota</taxon>
        <taxon>Fungi</taxon>
        <taxon>Fungi incertae sedis</taxon>
        <taxon>Zoopagomycota</taxon>
        <taxon>Kickxellomycotina</taxon>
        <taxon>Kickxellomycetes</taxon>
        <taxon>Kickxellales</taxon>
        <taxon>Kickxellaceae</taxon>
        <taxon>Coemansia</taxon>
    </lineage>
</organism>
<proteinExistence type="predicted"/>